<dbReference type="AlphaFoldDB" id="X8AN25"/>
<proteinExistence type="predicted"/>
<reference evidence="1" key="1">
    <citation type="submission" date="2014-01" db="EMBL/GenBank/DDBJ databases">
        <authorList>
            <person name="Brown-Elliot B."/>
            <person name="Wallace R."/>
            <person name="Lenaerts A."/>
            <person name="Ordway D."/>
            <person name="DeGroote M.A."/>
            <person name="Parker T."/>
            <person name="Sizemore C."/>
            <person name="Tallon L.J."/>
            <person name="Sadzewicz L.K."/>
            <person name="Sengamalay N."/>
            <person name="Fraser C.M."/>
            <person name="Hine E."/>
            <person name="Shefchek K.A."/>
            <person name="Das S.P."/>
            <person name="Tettelin H."/>
        </authorList>
    </citation>
    <scope>NUCLEOTIDE SEQUENCE [LARGE SCALE GENOMIC DNA]</scope>
    <source>
        <strain evidence="1">4042</strain>
    </source>
</reference>
<sequence>MASVCRRVRVRILTHLEQLGRPLAALRVLWKNVPTVVIV</sequence>
<dbReference type="PATRIC" id="fig|1299334.3.peg.5674"/>
<accession>X8AN25</accession>
<gene>
    <name evidence="1" type="ORF">I553_3550</name>
</gene>
<evidence type="ECO:0000313" key="1">
    <source>
        <dbReference type="EMBL" id="EUA32551.1"/>
    </source>
</evidence>
<organism evidence="1">
    <name type="scientific">Mycobacterium xenopi 4042</name>
    <dbReference type="NCBI Taxonomy" id="1299334"/>
    <lineage>
        <taxon>Bacteria</taxon>
        <taxon>Bacillati</taxon>
        <taxon>Actinomycetota</taxon>
        <taxon>Actinomycetes</taxon>
        <taxon>Mycobacteriales</taxon>
        <taxon>Mycobacteriaceae</taxon>
        <taxon>Mycobacterium</taxon>
    </lineage>
</organism>
<name>X8AN25_MYCXE</name>
<dbReference type="EMBL" id="JAOB01000054">
    <property type="protein sequence ID" value="EUA32551.1"/>
    <property type="molecule type" value="Genomic_DNA"/>
</dbReference>
<protein>
    <submittedName>
        <fullName evidence="1">Uncharacterized protein</fullName>
    </submittedName>
</protein>
<comment type="caution">
    <text evidence="1">The sequence shown here is derived from an EMBL/GenBank/DDBJ whole genome shotgun (WGS) entry which is preliminary data.</text>
</comment>